<gene>
    <name evidence="4" type="ORF">CYY_008728</name>
</gene>
<dbReference type="Pfam" id="PF13499">
    <property type="entry name" value="EF-hand_7"/>
    <property type="match status" value="1"/>
</dbReference>
<dbReference type="PROSITE" id="PS50222">
    <property type="entry name" value="EF_HAND_2"/>
    <property type="match status" value="3"/>
</dbReference>
<feature type="region of interest" description="Disordered" evidence="2">
    <location>
        <begin position="155"/>
        <end position="189"/>
    </location>
</feature>
<keyword evidence="1" id="KW-0106">Calcium</keyword>
<dbReference type="Pfam" id="PF13202">
    <property type="entry name" value="EF-hand_5"/>
    <property type="match status" value="1"/>
</dbReference>
<dbReference type="CDD" id="cd00051">
    <property type="entry name" value="EFh"/>
    <property type="match status" value="1"/>
</dbReference>
<evidence type="ECO:0000259" key="3">
    <source>
        <dbReference type="PROSITE" id="PS50222"/>
    </source>
</evidence>
<keyword evidence="5" id="KW-1185">Reference proteome</keyword>
<feature type="domain" description="EF-hand" evidence="3">
    <location>
        <begin position="89"/>
        <end position="124"/>
    </location>
</feature>
<dbReference type="InterPro" id="IPR002048">
    <property type="entry name" value="EF_hand_dom"/>
</dbReference>
<evidence type="ECO:0000313" key="4">
    <source>
        <dbReference type="EMBL" id="KAF2069951.1"/>
    </source>
</evidence>
<organism evidence="4 5">
    <name type="scientific">Polysphondylium violaceum</name>
    <dbReference type="NCBI Taxonomy" id="133409"/>
    <lineage>
        <taxon>Eukaryota</taxon>
        <taxon>Amoebozoa</taxon>
        <taxon>Evosea</taxon>
        <taxon>Eumycetozoa</taxon>
        <taxon>Dictyostelia</taxon>
        <taxon>Dictyosteliales</taxon>
        <taxon>Dictyosteliaceae</taxon>
        <taxon>Polysphondylium</taxon>
    </lineage>
</organism>
<protein>
    <recommendedName>
        <fullName evidence="3">EF-hand domain-containing protein</fullName>
    </recommendedName>
</protein>
<dbReference type="Proteomes" id="UP000695562">
    <property type="component" value="Unassembled WGS sequence"/>
</dbReference>
<sequence length="189" mass="21742">MSSAVAVEHPVADVKKDKKDKKNKKDKMLKLFKKGNEVTLADLTAFLKKQGFDQTYIDTFVKTVDTNNDGKITSQEYQSNVDKIPKEDLSTAELRKQFTKLDKDKSGFLEVAEVQKFLKGNKGQDFEAFMKAKDLNANGKIEFEEFIKFAHENKKVRKEKKVKEGKEGKEGKKDKKEGKEEKKDKKEKK</sequence>
<dbReference type="SUPFAM" id="SSF47473">
    <property type="entry name" value="EF-hand"/>
    <property type="match status" value="1"/>
</dbReference>
<dbReference type="Gene3D" id="1.10.238.10">
    <property type="entry name" value="EF-hand"/>
    <property type="match status" value="2"/>
</dbReference>
<name>A0A8J4PNW5_9MYCE</name>
<feature type="domain" description="EF-hand" evidence="3">
    <location>
        <begin position="125"/>
        <end position="156"/>
    </location>
</feature>
<dbReference type="InterPro" id="IPR011992">
    <property type="entry name" value="EF-hand-dom_pair"/>
</dbReference>
<dbReference type="GO" id="GO:0005509">
    <property type="term" value="F:calcium ion binding"/>
    <property type="evidence" value="ECO:0007669"/>
    <property type="project" value="InterPro"/>
</dbReference>
<dbReference type="InterPro" id="IPR018247">
    <property type="entry name" value="EF_Hand_1_Ca_BS"/>
</dbReference>
<evidence type="ECO:0000256" key="2">
    <source>
        <dbReference type="SAM" id="MobiDB-lite"/>
    </source>
</evidence>
<feature type="compositionally biased region" description="Basic and acidic residues" evidence="2">
    <location>
        <begin position="161"/>
        <end position="189"/>
    </location>
</feature>
<reference evidence="4" key="1">
    <citation type="submission" date="2020-01" db="EMBL/GenBank/DDBJ databases">
        <title>Development of genomics and gene disruption for Polysphondylium violaceum indicates a role for the polyketide synthase stlB in stalk morphogenesis.</title>
        <authorList>
            <person name="Narita B."/>
            <person name="Kawabe Y."/>
            <person name="Kin K."/>
            <person name="Saito T."/>
            <person name="Gibbs R."/>
            <person name="Kuspa A."/>
            <person name="Muzny D."/>
            <person name="Queller D."/>
            <person name="Richards S."/>
            <person name="Strassman J."/>
            <person name="Sucgang R."/>
            <person name="Worley K."/>
            <person name="Schaap P."/>
        </authorList>
    </citation>
    <scope>NUCLEOTIDE SEQUENCE</scope>
    <source>
        <strain evidence="4">QSvi11</strain>
    </source>
</reference>
<dbReference type="PROSITE" id="PS00018">
    <property type="entry name" value="EF_HAND_1"/>
    <property type="match status" value="3"/>
</dbReference>
<dbReference type="AlphaFoldDB" id="A0A8J4PNW5"/>
<dbReference type="SMART" id="SM00054">
    <property type="entry name" value="EFh"/>
    <property type="match status" value="3"/>
</dbReference>
<evidence type="ECO:0000313" key="5">
    <source>
        <dbReference type="Proteomes" id="UP000695562"/>
    </source>
</evidence>
<evidence type="ECO:0000256" key="1">
    <source>
        <dbReference type="ARBA" id="ARBA00022837"/>
    </source>
</evidence>
<feature type="domain" description="EF-hand" evidence="3">
    <location>
        <begin position="52"/>
        <end position="87"/>
    </location>
</feature>
<accession>A0A8J4PNW5</accession>
<dbReference type="EMBL" id="AJWJ01000567">
    <property type="protein sequence ID" value="KAF2069951.1"/>
    <property type="molecule type" value="Genomic_DNA"/>
</dbReference>
<dbReference type="OrthoDB" id="6229588at2759"/>
<comment type="caution">
    <text evidence="4">The sequence shown here is derived from an EMBL/GenBank/DDBJ whole genome shotgun (WGS) entry which is preliminary data.</text>
</comment>
<feature type="region of interest" description="Disordered" evidence="2">
    <location>
        <begin position="1"/>
        <end position="24"/>
    </location>
</feature>
<proteinExistence type="predicted"/>